<feature type="region of interest" description="Disordered" evidence="1">
    <location>
        <begin position="373"/>
        <end position="421"/>
    </location>
</feature>
<feature type="compositionally biased region" description="Gly residues" evidence="1">
    <location>
        <begin position="505"/>
        <end position="517"/>
    </location>
</feature>
<evidence type="ECO:0000313" key="3">
    <source>
        <dbReference type="Proteomes" id="UP000190776"/>
    </source>
</evidence>
<organism evidence="2 3">
    <name type="scientific">Diplodia seriata</name>
    <dbReference type="NCBI Taxonomy" id="420778"/>
    <lineage>
        <taxon>Eukaryota</taxon>
        <taxon>Fungi</taxon>
        <taxon>Dikarya</taxon>
        <taxon>Ascomycota</taxon>
        <taxon>Pezizomycotina</taxon>
        <taxon>Dothideomycetes</taxon>
        <taxon>Dothideomycetes incertae sedis</taxon>
        <taxon>Botryosphaeriales</taxon>
        <taxon>Botryosphaeriaceae</taxon>
        <taxon>Diplodia</taxon>
    </lineage>
</organism>
<proteinExistence type="predicted"/>
<feature type="compositionally biased region" description="Low complexity" evidence="1">
    <location>
        <begin position="383"/>
        <end position="403"/>
    </location>
</feature>
<dbReference type="STRING" id="420778.A0A1S8BAY1"/>
<evidence type="ECO:0000313" key="2">
    <source>
        <dbReference type="EMBL" id="OMP84431.1"/>
    </source>
</evidence>
<gene>
    <name evidence="2" type="ORF">BK809_0000213</name>
</gene>
<dbReference type="SUPFAM" id="SSF52540">
    <property type="entry name" value="P-loop containing nucleoside triphosphate hydrolases"/>
    <property type="match status" value="1"/>
</dbReference>
<accession>A0A1S8BAY1</accession>
<evidence type="ECO:0008006" key="4">
    <source>
        <dbReference type="Google" id="ProtNLM"/>
    </source>
</evidence>
<comment type="caution">
    <text evidence="2">The sequence shown here is derived from an EMBL/GenBank/DDBJ whole genome shotgun (WGS) entry which is preliminary data.</text>
</comment>
<protein>
    <recommendedName>
        <fullName evidence="4">NB-ARC domain-containing protein</fullName>
    </recommendedName>
</protein>
<name>A0A1S8BAY1_9PEZI</name>
<feature type="compositionally biased region" description="Gly residues" evidence="1">
    <location>
        <begin position="444"/>
        <end position="453"/>
    </location>
</feature>
<dbReference type="Gene3D" id="3.40.50.300">
    <property type="entry name" value="P-loop containing nucleotide triphosphate hydrolases"/>
    <property type="match status" value="1"/>
</dbReference>
<dbReference type="InterPro" id="IPR027417">
    <property type="entry name" value="P-loop_NTPase"/>
</dbReference>
<feature type="region of interest" description="Disordered" evidence="1">
    <location>
        <begin position="1"/>
        <end position="20"/>
    </location>
</feature>
<sequence length="589" mass="63164">MAGQDPSSPLRLSYDSDPKDPYSQGFIGRLYERNIIGQALQSPRQHPGQKRFVITGKSGQGKTALCVQVVEDVRRSFAAVFWIDVSTPEAARKGFAAVLDSPRATINDIRPALQSLESSNDTWLLILDNANDPDVTYTEYFPQCQHGSIIIISRETSVNRHATMEPLVLRGMSPADSVLLLQRTIDWSVPPESEEAHAAEEAALLLENHALSLILANAFITKRRCSFASYVKKYEAEKTSVRSRQANPSSTLTSAYAACSLSAKTLLASGAAGEAALALLSHLSLLPHNPVPIDAARSAWTSLHSSPPYTATPHLDTNAAFTAAIALLSSLALIAPSRRSLTTHPIIRAWAQDRHYPACRRCCSPDDDAPGRHLYPPPHYHQHLPVPATTASSAPSTPFSSSSRSREGSPLRRSSSAAAYGKASEERECGGGCGCGCVDGGAAGGGGPGGRGGGRGRRGVSPGGGEYGYVPTPAVRGVREGGMDVDMDGDGDYSDDDDDGESGVAFGGMEGRGGWEGGSRCMQVWHGSRSTSREGRWSGTDEGDGEAGDGKKRRRRRRKRRHGESREESRGREEVRRGSSFSFVFSITR</sequence>
<dbReference type="EMBL" id="MSZU01000093">
    <property type="protein sequence ID" value="OMP84431.1"/>
    <property type="molecule type" value="Genomic_DNA"/>
</dbReference>
<dbReference type="Proteomes" id="UP000190776">
    <property type="component" value="Unassembled WGS sequence"/>
</dbReference>
<dbReference type="PANTHER" id="PTHR35205">
    <property type="entry name" value="NB-ARC AND TPR DOMAIN PROTEIN"/>
    <property type="match status" value="1"/>
</dbReference>
<feature type="region of interest" description="Disordered" evidence="1">
    <location>
        <begin position="444"/>
        <end position="589"/>
    </location>
</feature>
<dbReference type="OrthoDB" id="1658288at2759"/>
<evidence type="ECO:0000256" key="1">
    <source>
        <dbReference type="SAM" id="MobiDB-lite"/>
    </source>
</evidence>
<feature type="compositionally biased region" description="Low complexity" evidence="1">
    <location>
        <begin position="578"/>
        <end position="589"/>
    </location>
</feature>
<feature type="compositionally biased region" description="Acidic residues" evidence="1">
    <location>
        <begin position="483"/>
        <end position="501"/>
    </location>
</feature>
<feature type="compositionally biased region" description="Basic residues" evidence="1">
    <location>
        <begin position="551"/>
        <end position="563"/>
    </location>
</feature>
<feature type="compositionally biased region" description="Basic and acidic residues" evidence="1">
    <location>
        <begin position="564"/>
        <end position="577"/>
    </location>
</feature>
<reference evidence="2 3" key="1">
    <citation type="submission" date="2017-01" db="EMBL/GenBank/DDBJ databases">
        <title>Draft genome sequence of Diplodia seriata F98.1, a fungal species involved in grapevine trunk diseases.</title>
        <authorList>
            <person name="Robert-Siegwald G."/>
            <person name="Vallet J."/>
            <person name="Abou-Mansour E."/>
            <person name="Xu J."/>
            <person name="Rey P."/>
            <person name="Bertsch C."/>
            <person name="Rego C."/>
            <person name="Larignon P."/>
            <person name="Fontaine F."/>
            <person name="Lebrun M.-H."/>
        </authorList>
    </citation>
    <scope>NUCLEOTIDE SEQUENCE [LARGE SCALE GENOMIC DNA]</scope>
    <source>
        <strain evidence="2 3">F98.1</strain>
    </source>
</reference>
<dbReference type="AlphaFoldDB" id="A0A1S8BAY1"/>
<dbReference type="PANTHER" id="PTHR35205:SF1">
    <property type="entry name" value="ZU5 DOMAIN-CONTAINING PROTEIN"/>
    <property type="match status" value="1"/>
</dbReference>